<reference evidence="1" key="1">
    <citation type="journal article" date="2021" name="Proc. Natl. Acad. Sci. U.S.A.">
        <title>A Catalog of Tens of Thousands of Viruses from Human Metagenomes Reveals Hidden Associations with Chronic Diseases.</title>
        <authorList>
            <person name="Tisza M.J."/>
            <person name="Buck C.B."/>
        </authorList>
    </citation>
    <scope>NUCLEOTIDE SEQUENCE</scope>
    <source>
        <strain evidence="1">CtML55</strain>
    </source>
</reference>
<name>A0A8S5RJ40_9VIRU</name>
<sequence>MSVIQQVYLAESGSSIYIKGIKPDKENEYSGEITLNGNPTRLERKERYHISNGMLVTDSYHIPMEFIISFLQANGCVQEGEDGKSYVVLREVEFKLNN</sequence>
<accession>A0A8S5RJ40</accession>
<protein>
    <submittedName>
        <fullName evidence="1">Uncharacterized protein</fullName>
    </submittedName>
</protein>
<proteinExistence type="predicted"/>
<organism evidence="1">
    <name type="scientific">virus sp. ctML55</name>
    <dbReference type="NCBI Taxonomy" id="2827627"/>
    <lineage>
        <taxon>Viruses</taxon>
    </lineage>
</organism>
<dbReference type="EMBL" id="BK059105">
    <property type="protein sequence ID" value="DAE31122.1"/>
    <property type="molecule type" value="Genomic_DNA"/>
</dbReference>
<evidence type="ECO:0000313" key="1">
    <source>
        <dbReference type="EMBL" id="DAE31122.1"/>
    </source>
</evidence>